<feature type="non-terminal residue" evidence="1">
    <location>
        <position position="93"/>
    </location>
</feature>
<sequence>MIIKIDIGREYVKTHKNFSLLCEDGISIWKYEKSLPVSISGSIVDIETRGLDSKSFNITAMGFITKNKLFAFVIDPRHEDIRNKDFLSWVRNK</sequence>
<organism evidence="1">
    <name type="scientific">marine sediment metagenome</name>
    <dbReference type="NCBI Taxonomy" id="412755"/>
    <lineage>
        <taxon>unclassified sequences</taxon>
        <taxon>metagenomes</taxon>
        <taxon>ecological metagenomes</taxon>
    </lineage>
</organism>
<protein>
    <submittedName>
        <fullName evidence="1">Uncharacterized protein</fullName>
    </submittedName>
</protein>
<gene>
    <name evidence="1" type="ORF">S01H4_50342</name>
</gene>
<reference evidence="1" key="1">
    <citation type="journal article" date="2014" name="Front. Microbiol.">
        <title>High frequency of phylogenetically diverse reductive dehalogenase-homologous genes in deep subseafloor sedimentary metagenomes.</title>
        <authorList>
            <person name="Kawai M."/>
            <person name="Futagami T."/>
            <person name="Toyoda A."/>
            <person name="Takaki Y."/>
            <person name="Nishi S."/>
            <person name="Hori S."/>
            <person name="Arai W."/>
            <person name="Tsubouchi T."/>
            <person name="Morono Y."/>
            <person name="Uchiyama I."/>
            <person name="Ito T."/>
            <person name="Fujiyama A."/>
            <person name="Inagaki F."/>
            <person name="Takami H."/>
        </authorList>
    </citation>
    <scope>NUCLEOTIDE SEQUENCE</scope>
    <source>
        <strain evidence="1">Expedition CK06-06</strain>
    </source>
</reference>
<comment type="caution">
    <text evidence="1">The sequence shown here is derived from an EMBL/GenBank/DDBJ whole genome shotgun (WGS) entry which is preliminary data.</text>
</comment>
<name>X1B657_9ZZZZ</name>
<evidence type="ECO:0000313" key="1">
    <source>
        <dbReference type="EMBL" id="GAG91224.1"/>
    </source>
</evidence>
<dbReference type="EMBL" id="BART01028578">
    <property type="protein sequence ID" value="GAG91224.1"/>
    <property type="molecule type" value="Genomic_DNA"/>
</dbReference>
<accession>X1B657</accession>
<proteinExistence type="predicted"/>
<dbReference type="AlphaFoldDB" id="X1B657"/>